<dbReference type="Pfam" id="PF09690">
    <property type="entry name" value="PYST-C1"/>
    <property type="match status" value="1"/>
</dbReference>
<dbReference type="EMBL" id="LR865369">
    <property type="protein sequence ID" value="CAD2089392.1"/>
    <property type="molecule type" value="Genomic_DNA"/>
</dbReference>
<proteinExistence type="predicted"/>
<feature type="compositionally biased region" description="Basic and acidic residues" evidence="1">
    <location>
        <begin position="38"/>
        <end position="70"/>
    </location>
</feature>
<evidence type="ECO:0000256" key="2">
    <source>
        <dbReference type="SAM" id="SignalP"/>
    </source>
</evidence>
<dbReference type="AlphaFoldDB" id="A0A6V7S1Z3"/>
<keyword evidence="2" id="KW-0732">Signal</keyword>
<feature type="domain" description="PYST-C1-like N-terminal" evidence="3">
    <location>
        <begin position="27"/>
        <end position="73"/>
    </location>
</feature>
<organism evidence="4 5">
    <name type="scientific">Plasmodium vinckei lentum</name>
    <dbReference type="NCBI Taxonomy" id="138297"/>
    <lineage>
        <taxon>Eukaryota</taxon>
        <taxon>Sar</taxon>
        <taxon>Alveolata</taxon>
        <taxon>Apicomplexa</taxon>
        <taxon>Aconoidasida</taxon>
        <taxon>Haemosporida</taxon>
        <taxon>Plasmodiidae</taxon>
        <taxon>Plasmodium</taxon>
        <taxon>Plasmodium (Vinckeia)</taxon>
    </lineage>
</organism>
<gene>
    <name evidence="4" type="ORF">PVLDE_0703380</name>
</gene>
<reference evidence="4 5" key="1">
    <citation type="submission" date="2020-08" db="EMBL/GenBank/DDBJ databases">
        <authorList>
            <person name="Ramaprasad A."/>
        </authorList>
    </citation>
    <scope>NUCLEOTIDE SEQUENCE [LARGE SCALE GENOMIC DNA]</scope>
</reference>
<sequence length="100" mass="11392">MDKRIFSLVCIVLYTILAASIHCSQQKASGVGNKKVRGTKEINKRNEKNDIESKCETQLKNNNPEDDKSKKNIKYEHLFPGEVSLGASCSALYLKRWYRA</sequence>
<evidence type="ECO:0000259" key="3">
    <source>
        <dbReference type="Pfam" id="PF09690"/>
    </source>
</evidence>
<dbReference type="Proteomes" id="UP000515308">
    <property type="component" value="Chromosome PVLDE_07"/>
</dbReference>
<dbReference type="InterPro" id="IPR006488">
    <property type="entry name" value="PYST-C1_N"/>
</dbReference>
<dbReference type="NCBIfam" id="TIGR01601">
    <property type="entry name" value="PYST-C1"/>
    <property type="match status" value="1"/>
</dbReference>
<protein>
    <submittedName>
        <fullName evidence="4">Fam-c protein</fullName>
    </submittedName>
</protein>
<feature type="region of interest" description="Disordered" evidence="1">
    <location>
        <begin position="34"/>
        <end position="70"/>
    </location>
</feature>
<feature type="chain" id="PRO_5028009827" evidence="2">
    <location>
        <begin position="19"/>
        <end position="100"/>
    </location>
</feature>
<evidence type="ECO:0000313" key="4">
    <source>
        <dbReference type="EMBL" id="CAD2089392.1"/>
    </source>
</evidence>
<accession>A0A6V7S1Z3</accession>
<evidence type="ECO:0000256" key="1">
    <source>
        <dbReference type="SAM" id="MobiDB-lite"/>
    </source>
</evidence>
<name>A0A6V7S1Z3_PLAVN</name>
<dbReference type="VEuPathDB" id="PlasmoDB:PVLDE_0703380"/>
<evidence type="ECO:0000313" key="5">
    <source>
        <dbReference type="Proteomes" id="UP000515308"/>
    </source>
</evidence>
<feature type="signal peptide" evidence="2">
    <location>
        <begin position="1"/>
        <end position="18"/>
    </location>
</feature>